<dbReference type="PANTHER" id="PTHR43580">
    <property type="entry name" value="OXIDOREDUCTASE GLYR1-RELATED"/>
    <property type="match status" value="1"/>
</dbReference>
<evidence type="ECO:0000256" key="4">
    <source>
        <dbReference type="PIRSR" id="PIRSR000103-1"/>
    </source>
</evidence>
<dbReference type="InterPro" id="IPR006115">
    <property type="entry name" value="6PGDH_NADP-bd"/>
</dbReference>
<dbReference type="InterPro" id="IPR029154">
    <property type="entry name" value="HIBADH-like_NADP-bd"/>
</dbReference>
<protein>
    <submittedName>
        <fullName evidence="7">3-hydroxyisobutyrate dehydrogenase</fullName>
    </submittedName>
</protein>
<dbReference type="InterPro" id="IPR051265">
    <property type="entry name" value="HIBADH-related_NP60_sf"/>
</dbReference>
<evidence type="ECO:0000259" key="6">
    <source>
        <dbReference type="Pfam" id="PF14833"/>
    </source>
</evidence>
<feature type="domain" description="6-phosphogluconate dehydrogenase NADP-binding" evidence="5">
    <location>
        <begin position="4"/>
        <end position="159"/>
    </location>
</feature>
<dbReference type="SUPFAM" id="SSF48179">
    <property type="entry name" value="6-phosphogluconate dehydrogenase C-terminal domain-like"/>
    <property type="match status" value="1"/>
</dbReference>
<dbReference type="Pfam" id="PF14833">
    <property type="entry name" value="NAD_binding_11"/>
    <property type="match status" value="1"/>
</dbReference>
<dbReference type="SUPFAM" id="SSF51735">
    <property type="entry name" value="NAD(P)-binding Rossmann-fold domains"/>
    <property type="match status" value="1"/>
</dbReference>
<dbReference type="AlphaFoldDB" id="A0A1H6E4G0"/>
<evidence type="ECO:0000313" key="8">
    <source>
        <dbReference type="Proteomes" id="UP000236723"/>
    </source>
</evidence>
<dbReference type="Pfam" id="PF03446">
    <property type="entry name" value="NAD_binding_2"/>
    <property type="match status" value="1"/>
</dbReference>
<sequence length="286" mass="29514">MPIVALLGTGIMGSAMARNLLKHGIRVRVWNRTQARAEPLRADGAQVAASPAEAVDGADVVITMLADGPAVLSAMRDAPDGLRAGQVWAQMSTVSLTDLESLAALAAEHGLTFVDAPVQGTRQPAEQGALLVLAAGPEAARPALEPVFEAVGQRTLWVGEHAGAAMRLKLAAVGYAISLTTVIAEALSLVEGLGVDPALFREVVSGGPLDSGYLQAKMRAILDGDYTTSFSVRNAGKDVQMITEAAAAAGLRLDVAAAAGERFRRAEAAGHGEQDMAATYFASFTG</sequence>
<dbReference type="GO" id="GO:0050661">
    <property type="term" value="F:NADP binding"/>
    <property type="evidence" value="ECO:0007669"/>
    <property type="project" value="InterPro"/>
</dbReference>
<evidence type="ECO:0000313" key="7">
    <source>
        <dbReference type="EMBL" id="SEG92532.1"/>
    </source>
</evidence>
<dbReference type="GO" id="GO:0016491">
    <property type="term" value="F:oxidoreductase activity"/>
    <property type="evidence" value="ECO:0007669"/>
    <property type="project" value="UniProtKB-KW"/>
</dbReference>
<evidence type="ECO:0000259" key="5">
    <source>
        <dbReference type="Pfam" id="PF03446"/>
    </source>
</evidence>
<feature type="domain" description="3-hydroxyisobutyrate dehydrogenase-like NAD-binding" evidence="6">
    <location>
        <begin position="178"/>
        <end position="279"/>
    </location>
</feature>
<comment type="similarity">
    <text evidence="1">Belongs to the HIBADH-related family.</text>
</comment>
<dbReference type="InterPro" id="IPR013328">
    <property type="entry name" value="6PGD_dom2"/>
</dbReference>
<dbReference type="InterPro" id="IPR015815">
    <property type="entry name" value="HIBADH-related"/>
</dbReference>
<gene>
    <name evidence="7" type="ORF">SAMN04489712_13426</name>
</gene>
<feature type="active site" evidence="4">
    <location>
        <position position="169"/>
    </location>
</feature>
<name>A0A1H6E4G0_9ACTN</name>
<dbReference type="Gene3D" id="1.10.1040.10">
    <property type="entry name" value="N-(1-d-carboxylethyl)-l-norvaline Dehydrogenase, domain 2"/>
    <property type="match status" value="1"/>
</dbReference>
<reference evidence="8" key="1">
    <citation type="submission" date="2016-10" db="EMBL/GenBank/DDBJ databases">
        <authorList>
            <person name="Varghese N."/>
            <person name="Submissions S."/>
        </authorList>
    </citation>
    <scope>NUCLEOTIDE SEQUENCE [LARGE SCALE GENOMIC DNA]</scope>
    <source>
        <strain evidence="8">DSM 43163</strain>
    </source>
</reference>
<dbReference type="GO" id="GO:0051287">
    <property type="term" value="F:NAD binding"/>
    <property type="evidence" value="ECO:0007669"/>
    <property type="project" value="InterPro"/>
</dbReference>
<dbReference type="RefSeq" id="WP_103944461.1">
    <property type="nucleotide sequence ID" value="NZ_FNVO01000034.1"/>
</dbReference>
<dbReference type="InterPro" id="IPR036291">
    <property type="entry name" value="NAD(P)-bd_dom_sf"/>
</dbReference>
<dbReference type="Gene3D" id="3.40.50.720">
    <property type="entry name" value="NAD(P)-binding Rossmann-like Domain"/>
    <property type="match status" value="1"/>
</dbReference>
<evidence type="ECO:0000256" key="1">
    <source>
        <dbReference type="ARBA" id="ARBA00009080"/>
    </source>
</evidence>
<keyword evidence="3" id="KW-0520">NAD</keyword>
<dbReference type="PIRSF" id="PIRSF000103">
    <property type="entry name" value="HIBADH"/>
    <property type="match status" value="1"/>
</dbReference>
<keyword evidence="2" id="KW-0560">Oxidoreductase</keyword>
<evidence type="ECO:0000256" key="3">
    <source>
        <dbReference type="ARBA" id="ARBA00023027"/>
    </source>
</evidence>
<proteinExistence type="inferred from homology"/>
<organism evidence="7 8">
    <name type="scientific">Thermomonospora echinospora</name>
    <dbReference type="NCBI Taxonomy" id="1992"/>
    <lineage>
        <taxon>Bacteria</taxon>
        <taxon>Bacillati</taxon>
        <taxon>Actinomycetota</taxon>
        <taxon>Actinomycetes</taxon>
        <taxon>Streptosporangiales</taxon>
        <taxon>Thermomonosporaceae</taxon>
        <taxon>Thermomonospora</taxon>
    </lineage>
</organism>
<dbReference type="PANTHER" id="PTHR43580:SF2">
    <property type="entry name" value="CYTOKINE-LIKE NUCLEAR FACTOR N-PAC"/>
    <property type="match status" value="1"/>
</dbReference>
<dbReference type="InterPro" id="IPR008927">
    <property type="entry name" value="6-PGluconate_DH-like_C_sf"/>
</dbReference>
<dbReference type="EMBL" id="FNVO01000034">
    <property type="protein sequence ID" value="SEG92532.1"/>
    <property type="molecule type" value="Genomic_DNA"/>
</dbReference>
<accession>A0A1H6E4G0</accession>
<dbReference type="Proteomes" id="UP000236723">
    <property type="component" value="Unassembled WGS sequence"/>
</dbReference>
<dbReference type="OrthoDB" id="3185659at2"/>
<evidence type="ECO:0000256" key="2">
    <source>
        <dbReference type="ARBA" id="ARBA00023002"/>
    </source>
</evidence>
<keyword evidence="8" id="KW-1185">Reference proteome</keyword>